<dbReference type="InterPro" id="IPR001173">
    <property type="entry name" value="Glyco_trans_2-like"/>
</dbReference>
<feature type="region of interest" description="Disordered" evidence="1">
    <location>
        <begin position="268"/>
        <end position="289"/>
    </location>
</feature>
<organism evidence="3 4">
    <name type="scientific">Kocuria gwangalliensis</name>
    <dbReference type="NCBI Taxonomy" id="501592"/>
    <lineage>
        <taxon>Bacteria</taxon>
        <taxon>Bacillati</taxon>
        <taxon>Actinomycetota</taxon>
        <taxon>Actinomycetes</taxon>
        <taxon>Micrococcales</taxon>
        <taxon>Micrococcaceae</taxon>
        <taxon>Kocuria</taxon>
    </lineage>
</organism>
<evidence type="ECO:0000313" key="3">
    <source>
        <dbReference type="EMBL" id="GAA4697002.1"/>
    </source>
</evidence>
<sequence>MDNNTGTELEQPLISVVIAVYNGQDAVGRAISSVLRQTHPNIEMVIVDDGSTDNTSRVLEGYGALSRPGREIRVLRQENAGCAAARNTALGAVRGDFITFVDAEDTLLPHHLATLLARYEDVATSESGSRTVVYANAFRCTTGGITTGQLQHREKMPRPRRQRSVILDYNFGSLHGLFPRYFFPEVGVFDPEQVNVEVWELWLRAIYSGWRLDRVKQVTRIMSWTGESMHKQRDGVTASEELALRKTLRRFGDKLSTEERAKVLRRLNNGSPPAASEAEQALHEGRGEDATDHLKRAAEMLPMQRRVRVKSAIASLPGGSRWLVNRQRAADRSVGRAERMHC</sequence>
<comment type="caution">
    <text evidence="3">The sequence shown here is derived from an EMBL/GenBank/DDBJ whole genome shotgun (WGS) entry which is preliminary data.</text>
</comment>
<evidence type="ECO:0000313" key="4">
    <source>
        <dbReference type="Proteomes" id="UP001501446"/>
    </source>
</evidence>
<dbReference type="InterPro" id="IPR029044">
    <property type="entry name" value="Nucleotide-diphossugar_trans"/>
</dbReference>
<dbReference type="SUPFAM" id="SSF53448">
    <property type="entry name" value="Nucleotide-diphospho-sugar transferases"/>
    <property type="match status" value="1"/>
</dbReference>
<dbReference type="EMBL" id="BAABLN010000014">
    <property type="protein sequence ID" value="GAA4697002.1"/>
    <property type="molecule type" value="Genomic_DNA"/>
</dbReference>
<name>A0ABP8WYW5_9MICC</name>
<dbReference type="InterPro" id="IPR050834">
    <property type="entry name" value="Glycosyltransf_2"/>
</dbReference>
<dbReference type="Proteomes" id="UP001501446">
    <property type="component" value="Unassembled WGS sequence"/>
</dbReference>
<dbReference type="Gene3D" id="3.90.550.10">
    <property type="entry name" value="Spore Coat Polysaccharide Biosynthesis Protein SpsA, Chain A"/>
    <property type="match status" value="1"/>
</dbReference>
<dbReference type="Pfam" id="PF00535">
    <property type="entry name" value="Glycos_transf_2"/>
    <property type="match status" value="1"/>
</dbReference>
<dbReference type="PANTHER" id="PTHR43685:SF11">
    <property type="entry name" value="GLYCOSYLTRANSFERASE TAGX-RELATED"/>
    <property type="match status" value="1"/>
</dbReference>
<accession>A0ABP8WYW5</accession>
<evidence type="ECO:0000259" key="2">
    <source>
        <dbReference type="Pfam" id="PF00535"/>
    </source>
</evidence>
<feature type="domain" description="Glycosyltransferase 2-like" evidence="2">
    <location>
        <begin position="15"/>
        <end position="162"/>
    </location>
</feature>
<dbReference type="RefSeq" id="WP_345311006.1">
    <property type="nucleotide sequence ID" value="NZ_BAABLN010000014.1"/>
</dbReference>
<proteinExistence type="predicted"/>
<keyword evidence="4" id="KW-1185">Reference proteome</keyword>
<protein>
    <recommendedName>
        <fullName evidence="2">Glycosyltransferase 2-like domain-containing protein</fullName>
    </recommendedName>
</protein>
<evidence type="ECO:0000256" key="1">
    <source>
        <dbReference type="SAM" id="MobiDB-lite"/>
    </source>
</evidence>
<dbReference type="PANTHER" id="PTHR43685">
    <property type="entry name" value="GLYCOSYLTRANSFERASE"/>
    <property type="match status" value="1"/>
</dbReference>
<dbReference type="CDD" id="cd00761">
    <property type="entry name" value="Glyco_tranf_GTA_type"/>
    <property type="match status" value="1"/>
</dbReference>
<feature type="compositionally biased region" description="Basic and acidic residues" evidence="1">
    <location>
        <begin position="280"/>
        <end position="289"/>
    </location>
</feature>
<gene>
    <name evidence="3" type="ORF">GCM10025781_13670</name>
</gene>
<reference evidence="4" key="1">
    <citation type="journal article" date="2019" name="Int. J. Syst. Evol. Microbiol.">
        <title>The Global Catalogue of Microorganisms (GCM) 10K type strain sequencing project: providing services to taxonomists for standard genome sequencing and annotation.</title>
        <authorList>
            <consortium name="The Broad Institute Genomics Platform"/>
            <consortium name="The Broad Institute Genome Sequencing Center for Infectious Disease"/>
            <person name="Wu L."/>
            <person name="Ma J."/>
        </authorList>
    </citation>
    <scope>NUCLEOTIDE SEQUENCE [LARGE SCALE GENOMIC DNA]</scope>
    <source>
        <strain evidence="4">JCM 18958</strain>
    </source>
</reference>